<dbReference type="Gene3D" id="3.40.50.150">
    <property type="entry name" value="Vaccinia Virus protein VP39"/>
    <property type="match status" value="1"/>
</dbReference>
<dbReference type="Proteomes" id="UP001597045">
    <property type="component" value="Unassembled WGS sequence"/>
</dbReference>
<name>A0ABW3M5L3_9PSEU</name>
<proteinExistence type="predicted"/>
<dbReference type="GO" id="GO:0032259">
    <property type="term" value="P:methylation"/>
    <property type="evidence" value="ECO:0007669"/>
    <property type="project" value="UniProtKB-KW"/>
</dbReference>
<dbReference type="EMBL" id="JBHTIS010000345">
    <property type="protein sequence ID" value="MFD1045582.1"/>
    <property type="molecule type" value="Genomic_DNA"/>
</dbReference>
<dbReference type="PANTHER" id="PTHR43861:SF1">
    <property type="entry name" value="TRANS-ACONITATE 2-METHYLTRANSFERASE"/>
    <property type="match status" value="1"/>
</dbReference>
<sequence>MRGGVVLAFLRITGQAVPLSGCATDEGEAVSMIAELLARSGNTLLAGVAPDGKDYWARRFWDRDSAEAHPNLGDHFLAQKSLLADLIGEFGAGATDVLEFCCGTGELTRITAGLPSVRTITAVDISAQALEHARERVDHDGLRLIEGDFWADNGLAPTELVLCVDAIHHLGDMPDVLRRLRSFVRPGGVLVGNIWTADNFHEFERIRYGRMSHLRRTAAFLGAAALIRLSGGRLKAGAYRTQLRRGVDAERLLRNIFGEPLAIQHQRYFTGFVVRRS</sequence>
<dbReference type="InterPro" id="IPR029063">
    <property type="entry name" value="SAM-dependent_MTases_sf"/>
</dbReference>
<organism evidence="2 3">
    <name type="scientific">Kibdelosporangium lantanae</name>
    <dbReference type="NCBI Taxonomy" id="1497396"/>
    <lineage>
        <taxon>Bacteria</taxon>
        <taxon>Bacillati</taxon>
        <taxon>Actinomycetota</taxon>
        <taxon>Actinomycetes</taxon>
        <taxon>Pseudonocardiales</taxon>
        <taxon>Pseudonocardiaceae</taxon>
        <taxon>Kibdelosporangium</taxon>
    </lineage>
</organism>
<evidence type="ECO:0000313" key="3">
    <source>
        <dbReference type="Proteomes" id="UP001597045"/>
    </source>
</evidence>
<evidence type="ECO:0000313" key="2">
    <source>
        <dbReference type="EMBL" id="MFD1045582.1"/>
    </source>
</evidence>
<dbReference type="InterPro" id="IPR013217">
    <property type="entry name" value="Methyltransf_12"/>
</dbReference>
<dbReference type="CDD" id="cd02440">
    <property type="entry name" value="AdoMet_MTases"/>
    <property type="match status" value="1"/>
</dbReference>
<dbReference type="SUPFAM" id="SSF53335">
    <property type="entry name" value="S-adenosyl-L-methionine-dependent methyltransferases"/>
    <property type="match status" value="1"/>
</dbReference>
<keyword evidence="2" id="KW-0489">Methyltransferase</keyword>
<feature type="domain" description="Methyltransferase type 12" evidence="1">
    <location>
        <begin position="98"/>
        <end position="190"/>
    </location>
</feature>
<reference evidence="3" key="1">
    <citation type="journal article" date="2019" name="Int. J. Syst. Evol. Microbiol.">
        <title>The Global Catalogue of Microorganisms (GCM) 10K type strain sequencing project: providing services to taxonomists for standard genome sequencing and annotation.</title>
        <authorList>
            <consortium name="The Broad Institute Genomics Platform"/>
            <consortium name="The Broad Institute Genome Sequencing Center for Infectious Disease"/>
            <person name="Wu L."/>
            <person name="Ma J."/>
        </authorList>
    </citation>
    <scope>NUCLEOTIDE SEQUENCE [LARGE SCALE GENOMIC DNA]</scope>
    <source>
        <strain evidence="3">JCM 31486</strain>
    </source>
</reference>
<keyword evidence="3" id="KW-1185">Reference proteome</keyword>
<gene>
    <name evidence="2" type="ORF">ACFQ1S_08340</name>
</gene>
<comment type="caution">
    <text evidence="2">The sequence shown here is derived from an EMBL/GenBank/DDBJ whole genome shotgun (WGS) entry which is preliminary data.</text>
</comment>
<dbReference type="PANTHER" id="PTHR43861">
    <property type="entry name" value="TRANS-ACONITATE 2-METHYLTRANSFERASE-RELATED"/>
    <property type="match status" value="1"/>
</dbReference>
<protein>
    <submittedName>
        <fullName evidence="2">Class I SAM-dependent methyltransferase</fullName>
    </submittedName>
</protein>
<keyword evidence="2" id="KW-0808">Transferase</keyword>
<dbReference type="GO" id="GO:0008168">
    <property type="term" value="F:methyltransferase activity"/>
    <property type="evidence" value="ECO:0007669"/>
    <property type="project" value="UniProtKB-KW"/>
</dbReference>
<evidence type="ECO:0000259" key="1">
    <source>
        <dbReference type="Pfam" id="PF08242"/>
    </source>
</evidence>
<accession>A0ABW3M5L3</accession>
<dbReference type="Pfam" id="PF08242">
    <property type="entry name" value="Methyltransf_12"/>
    <property type="match status" value="1"/>
</dbReference>